<dbReference type="OrthoDB" id="653734at2759"/>
<evidence type="ECO:0000259" key="2">
    <source>
        <dbReference type="Pfam" id="PF14368"/>
    </source>
</evidence>
<reference evidence="4" key="1">
    <citation type="submission" date="2016-04" db="EMBL/GenBank/DDBJ databases">
        <title>Cephalotus genome sequencing.</title>
        <authorList>
            <person name="Fukushima K."/>
            <person name="Hasebe M."/>
            <person name="Fang X."/>
        </authorList>
    </citation>
    <scope>NUCLEOTIDE SEQUENCE [LARGE SCALE GENOMIC DNA]</scope>
    <source>
        <strain evidence="4">cv. St1</strain>
    </source>
</reference>
<feature type="chain" id="PRO_5010235664" evidence="1">
    <location>
        <begin position="30"/>
        <end position="115"/>
    </location>
</feature>
<dbReference type="InterPro" id="IPR036312">
    <property type="entry name" value="Bifun_inhib/LTP/seed_sf"/>
</dbReference>
<organism evidence="3 4">
    <name type="scientific">Cephalotus follicularis</name>
    <name type="common">Albany pitcher plant</name>
    <dbReference type="NCBI Taxonomy" id="3775"/>
    <lineage>
        <taxon>Eukaryota</taxon>
        <taxon>Viridiplantae</taxon>
        <taxon>Streptophyta</taxon>
        <taxon>Embryophyta</taxon>
        <taxon>Tracheophyta</taxon>
        <taxon>Spermatophyta</taxon>
        <taxon>Magnoliopsida</taxon>
        <taxon>eudicotyledons</taxon>
        <taxon>Gunneridae</taxon>
        <taxon>Pentapetalae</taxon>
        <taxon>rosids</taxon>
        <taxon>fabids</taxon>
        <taxon>Oxalidales</taxon>
        <taxon>Cephalotaceae</taxon>
        <taxon>Cephalotus</taxon>
    </lineage>
</organism>
<dbReference type="SUPFAM" id="SSF47699">
    <property type="entry name" value="Bifunctional inhibitor/lipid-transfer protein/seed storage 2S albumin"/>
    <property type="match status" value="1"/>
</dbReference>
<comment type="caution">
    <text evidence="3">The sequence shown here is derived from an EMBL/GenBank/DDBJ whole genome shotgun (WGS) entry which is preliminary data.</text>
</comment>
<sequence>MAIPVTRCLIMAMVVVVGTLIFGDYGANAQCSEMPPIDLIFQCERFVKISGPKIPPSPECCSVIKKVEVPCICKLVTPEIEKIISMDKVVYVAKTCGVPVQPGMKCGSKIYIYAY</sequence>
<feature type="domain" description="Bifunctional inhibitor/plant lipid transfer protein/seed storage helical" evidence="2">
    <location>
        <begin position="11"/>
        <end position="106"/>
    </location>
</feature>
<evidence type="ECO:0000313" key="4">
    <source>
        <dbReference type="Proteomes" id="UP000187406"/>
    </source>
</evidence>
<evidence type="ECO:0000256" key="1">
    <source>
        <dbReference type="SAM" id="SignalP"/>
    </source>
</evidence>
<evidence type="ECO:0000313" key="3">
    <source>
        <dbReference type="EMBL" id="GAV75428.1"/>
    </source>
</evidence>
<accession>A0A1Q3C5R2</accession>
<proteinExistence type="predicted"/>
<dbReference type="PANTHER" id="PTHR33286:SF1">
    <property type="entry name" value="OS01G0800600 PROTEIN"/>
    <property type="match status" value="1"/>
</dbReference>
<dbReference type="EMBL" id="BDDD01001366">
    <property type="protein sequence ID" value="GAV75428.1"/>
    <property type="molecule type" value="Genomic_DNA"/>
</dbReference>
<dbReference type="InterPro" id="IPR044741">
    <property type="entry name" value="NsLTP-like"/>
</dbReference>
<dbReference type="STRING" id="3775.A0A1Q3C5R2"/>
<gene>
    <name evidence="3" type="ORF">CFOL_v3_18907</name>
</gene>
<dbReference type="CDD" id="cd04660">
    <property type="entry name" value="nsLTP_like"/>
    <property type="match status" value="1"/>
</dbReference>
<keyword evidence="1" id="KW-0732">Signal</keyword>
<dbReference type="PANTHER" id="PTHR33286">
    <property type="entry name" value="BIFUNCTIONAL INHIBITOR/LIPID-TRANSFER PROTEIN/SEED STORAGE 2S ALBUMIN SUPERFAMILY PROTEIN"/>
    <property type="match status" value="1"/>
</dbReference>
<feature type="signal peptide" evidence="1">
    <location>
        <begin position="1"/>
        <end position="29"/>
    </location>
</feature>
<keyword evidence="4" id="KW-1185">Reference proteome</keyword>
<dbReference type="Gene3D" id="1.10.110.10">
    <property type="entry name" value="Plant lipid-transfer and hydrophobic proteins"/>
    <property type="match status" value="1"/>
</dbReference>
<dbReference type="Proteomes" id="UP000187406">
    <property type="component" value="Unassembled WGS sequence"/>
</dbReference>
<dbReference type="Pfam" id="PF14368">
    <property type="entry name" value="LTP_2"/>
    <property type="match status" value="1"/>
</dbReference>
<dbReference type="InterPro" id="IPR016140">
    <property type="entry name" value="Bifunc_inhib/LTP/seed_store"/>
</dbReference>
<protein>
    <submittedName>
        <fullName evidence="3">LTP_2 domain-containing protein</fullName>
    </submittedName>
</protein>
<name>A0A1Q3C5R2_CEPFO</name>
<dbReference type="InParanoid" id="A0A1Q3C5R2"/>
<dbReference type="AlphaFoldDB" id="A0A1Q3C5R2"/>